<dbReference type="Proteomes" id="UP000011841">
    <property type="component" value="Chromosome"/>
</dbReference>
<accession>M4Z7A0</accession>
<gene>
    <name evidence="1" type="ORF">S58_29650</name>
</gene>
<name>M4Z7A0_9BRAD</name>
<dbReference type="AlphaFoldDB" id="M4Z7A0"/>
<organism evidence="1 2">
    <name type="scientific">Bradyrhizobium oligotrophicum S58</name>
    <dbReference type="NCBI Taxonomy" id="1245469"/>
    <lineage>
        <taxon>Bacteria</taxon>
        <taxon>Pseudomonadati</taxon>
        <taxon>Pseudomonadota</taxon>
        <taxon>Alphaproteobacteria</taxon>
        <taxon>Hyphomicrobiales</taxon>
        <taxon>Nitrobacteraceae</taxon>
        <taxon>Bradyrhizobium</taxon>
    </lineage>
</organism>
<protein>
    <submittedName>
        <fullName evidence="1">Uncharacterized protein</fullName>
    </submittedName>
</protein>
<reference evidence="1 2" key="1">
    <citation type="journal article" date="2013" name="Appl. Environ. Microbiol.">
        <title>Genome analysis suggests that the soil oligotrophic bacterium Agromonas oligotrophica (Bradyrhizobium oligotrophicum) is a nitrogen-fixing symbiont of Aeschynomene indica.</title>
        <authorList>
            <person name="Okubo T."/>
            <person name="Fukushima S."/>
            <person name="Itakura M."/>
            <person name="Oshima K."/>
            <person name="Longtonglang A."/>
            <person name="Teaumroong N."/>
            <person name="Mitsui H."/>
            <person name="Hattori M."/>
            <person name="Hattori R."/>
            <person name="Hattori T."/>
            <person name="Minamisawa K."/>
        </authorList>
    </citation>
    <scope>NUCLEOTIDE SEQUENCE [LARGE SCALE GENOMIC DNA]</scope>
    <source>
        <strain evidence="1 2">S58</strain>
    </source>
</reference>
<evidence type="ECO:0000313" key="1">
    <source>
        <dbReference type="EMBL" id="BAM88966.1"/>
    </source>
</evidence>
<dbReference type="eggNOG" id="ENOG5031FBY">
    <property type="taxonomic scope" value="Bacteria"/>
</dbReference>
<dbReference type="KEGG" id="aol:S58_29650"/>
<dbReference type="EMBL" id="AP012603">
    <property type="protein sequence ID" value="BAM88966.1"/>
    <property type="molecule type" value="Genomic_DNA"/>
</dbReference>
<keyword evidence="2" id="KW-1185">Reference proteome</keyword>
<dbReference type="PATRIC" id="fig|1245469.3.peg.3031"/>
<dbReference type="RefSeq" id="WP_015666088.1">
    <property type="nucleotide sequence ID" value="NC_020453.1"/>
</dbReference>
<dbReference type="OrthoDB" id="8255998at2"/>
<evidence type="ECO:0000313" key="2">
    <source>
        <dbReference type="Proteomes" id="UP000011841"/>
    </source>
</evidence>
<sequence length="60" mass="6291">MQAHEIPPRRKPSITSQAALAAGILAVFLLLHVLAGAILQRTATTDGAQAKPASTLQPYD</sequence>
<proteinExistence type="predicted"/>
<dbReference type="HOGENOM" id="CLU_210807_0_0_5"/>
<dbReference type="GeneID" id="301816831"/>